<dbReference type="Proteomes" id="UP000487649">
    <property type="component" value="Unassembled WGS sequence"/>
</dbReference>
<dbReference type="PROSITE" id="PS50889">
    <property type="entry name" value="S4"/>
    <property type="match status" value="1"/>
</dbReference>
<dbReference type="EMBL" id="WMQE01000036">
    <property type="protein sequence ID" value="MTK22361.1"/>
    <property type="molecule type" value="Genomic_DNA"/>
</dbReference>
<dbReference type="Gene3D" id="3.10.290.10">
    <property type="entry name" value="RNA-binding S4 domain"/>
    <property type="match status" value="1"/>
</dbReference>
<dbReference type="GO" id="GO:0043023">
    <property type="term" value="F:ribosomal large subunit binding"/>
    <property type="evidence" value="ECO:0007669"/>
    <property type="project" value="UniProtKB-UniRule"/>
</dbReference>
<accession>A0A173TLE8</accession>
<feature type="domain" description="RNA-binding S4" evidence="6">
    <location>
        <begin position="1"/>
        <end position="64"/>
    </location>
</feature>
<keyword evidence="4 5" id="KW-0648">Protein biosynthesis</keyword>
<dbReference type="GO" id="GO:0019843">
    <property type="term" value="F:rRNA binding"/>
    <property type="evidence" value="ECO:0007669"/>
    <property type="project" value="UniProtKB-UniRule"/>
</dbReference>
<evidence type="ECO:0000256" key="2">
    <source>
        <dbReference type="ARBA" id="ARBA00022730"/>
    </source>
</evidence>
<evidence type="ECO:0000256" key="4">
    <source>
        <dbReference type="ARBA" id="ARBA00022917"/>
    </source>
</evidence>
<dbReference type="GO" id="GO:0000049">
    <property type="term" value="F:tRNA binding"/>
    <property type="evidence" value="ECO:0007669"/>
    <property type="project" value="UniProtKB-UniRule"/>
</dbReference>
<dbReference type="SMART" id="SM00363">
    <property type="entry name" value="S4"/>
    <property type="match status" value="1"/>
</dbReference>
<evidence type="ECO:0000256" key="1">
    <source>
        <dbReference type="ARBA" id="ARBA00022555"/>
    </source>
</evidence>
<evidence type="ECO:0000313" key="8">
    <source>
        <dbReference type="Proteomes" id="UP000487649"/>
    </source>
</evidence>
<dbReference type="GeneID" id="60058049"/>
<comment type="similarity">
    <text evidence="5">Belongs to the RqcP family.</text>
</comment>
<evidence type="ECO:0000259" key="6">
    <source>
        <dbReference type="SMART" id="SM00363"/>
    </source>
</evidence>
<protein>
    <recommendedName>
        <fullName evidence="5">RQC P-site tRNA stabilizing factor</fullName>
        <shortName evidence="5">RqcP</shortName>
    </recommendedName>
    <alternativeName>
        <fullName evidence="5">Ribosome-associated protein quality control protein P</fullName>
    </alternativeName>
</protein>
<name>A0A173TLE8_9FIRM</name>
<gene>
    <name evidence="5" type="primary">rqcP</name>
    <name evidence="7" type="ORF">GMA92_13160</name>
</gene>
<dbReference type="CDD" id="cd00165">
    <property type="entry name" value="S4"/>
    <property type="match status" value="1"/>
</dbReference>
<dbReference type="HAMAP" id="MF_00871">
    <property type="entry name" value="RqcP"/>
    <property type="match status" value="1"/>
</dbReference>
<keyword evidence="2 5" id="KW-0699">rRNA-binding</keyword>
<organism evidence="7 8">
    <name type="scientific">Turicibacter sanguinis</name>
    <dbReference type="NCBI Taxonomy" id="154288"/>
    <lineage>
        <taxon>Bacteria</taxon>
        <taxon>Bacillati</taxon>
        <taxon>Bacillota</taxon>
        <taxon>Erysipelotrichia</taxon>
        <taxon>Erysipelotrichales</taxon>
        <taxon>Turicibacteraceae</taxon>
        <taxon>Turicibacter</taxon>
    </lineage>
</organism>
<keyword evidence="3 5" id="KW-0694">RNA-binding</keyword>
<sequence>MRLDKYLKVSRLVKRRTLAKEVADKGRIEINGKVAKSSTDVKLGDELTLYYGNKILKVRVTDIKDSTKKQDAAYMYEIISEERIERPSLDEVTGIEIFE</sequence>
<dbReference type="PIRSF" id="PIRSF038881">
    <property type="entry name" value="RNAbp_HP1423"/>
    <property type="match status" value="1"/>
</dbReference>
<dbReference type="InterPro" id="IPR036986">
    <property type="entry name" value="S4_RNA-bd_sf"/>
</dbReference>
<evidence type="ECO:0000313" key="7">
    <source>
        <dbReference type="EMBL" id="MTK22361.1"/>
    </source>
</evidence>
<comment type="caution">
    <text evidence="7">The sequence shown here is derived from an EMBL/GenBank/DDBJ whole genome shotgun (WGS) entry which is preliminary data.</text>
</comment>
<reference evidence="7 8" key="1">
    <citation type="journal article" date="2019" name="Nat. Med.">
        <title>A library of human gut bacterial isolates paired with longitudinal multiomics data enables mechanistic microbiome research.</title>
        <authorList>
            <person name="Poyet M."/>
            <person name="Groussin M."/>
            <person name="Gibbons S.M."/>
            <person name="Avila-Pacheco J."/>
            <person name="Jiang X."/>
            <person name="Kearney S.M."/>
            <person name="Perrotta A.R."/>
            <person name="Berdy B."/>
            <person name="Zhao S."/>
            <person name="Lieberman T.D."/>
            <person name="Swanson P.K."/>
            <person name="Smith M."/>
            <person name="Roesemann S."/>
            <person name="Alexander J.E."/>
            <person name="Rich S.A."/>
            <person name="Livny J."/>
            <person name="Vlamakis H."/>
            <person name="Clish C."/>
            <person name="Bullock K."/>
            <person name="Deik A."/>
            <person name="Scott J."/>
            <person name="Pierce K.A."/>
            <person name="Xavier R.J."/>
            <person name="Alm E.J."/>
        </authorList>
    </citation>
    <scope>NUCLEOTIDE SEQUENCE [LARGE SCALE GENOMIC DNA]</scope>
    <source>
        <strain evidence="7 8">BIOML-A198</strain>
    </source>
</reference>
<dbReference type="AlphaFoldDB" id="A0A173TLE8"/>
<proteinExistence type="inferred from homology"/>
<dbReference type="SUPFAM" id="SSF55174">
    <property type="entry name" value="Alpha-L RNA-binding motif"/>
    <property type="match status" value="1"/>
</dbReference>
<dbReference type="GO" id="GO:0072344">
    <property type="term" value="P:rescue of stalled ribosome"/>
    <property type="evidence" value="ECO:0007669"/>
    <property type="project" value="UniProtKB-UniRule"/>
</dbReference>
<dbReference type="OrthoDB" id="9805210at2"/>
<dbReference type="InterPro" id="IPR002942">
    <property type="entry name" value="S4_RNA-bd"/>
</dbReference>
<dbReference type="RefSeq" id="WP_006783203.1">
    <property type="nucleotide sequence ID" value="NZ_CABJBH010000010.1"/>
</dbReference>
<comment type="function">
    <text evidence="5">Key component of the ribosome quality control system (RQC), a ribosome-associated complex that mediates the extraction of incompletely synthesized nascent chains from stalled ribosomes and their subsequent degradation. RqcH recruits Ala-charged tRNA, and with RqcP directs the elongation of stalled nascent chains on 50S ribosomal subunits, leading to non-templated C-terminal alanine extensions (Ala tail). The Ala tail promotes nascent chain degradation. RqcP is associated with the translocation-like movement of the peptidyl-tRNA from the A-site into the P-site.</text>
</comment>
<comment type="subunit">
    <text evidence="5">Associates with stalled 50S ribosomal subunits. Binds to RqcH, 23S rRNA and the P-site tRNA. Does not require RqcH for association with 50S subunits.</text>
</comment>
<evidence type="ECO:0000256" key="5">
    <source>
        <dbReference type="HAMAP-Rule" id="MF_00871"/>
    </source>
</evidence>
<dbReference type="Pfam" id="PF01479">
    <property type="entry name" value="S4"/>
    <property type="match status" value="1"/>
</dbReference>
<evidence type="ECO:0000256" key="3">
    <source>
        <dbReference type="ARBA" id="ARBA00022884"/>
    </source>
</evidence>
<dbReference type="InterPro" id="IPR025490">
    <property type="entry name" value="RqcP"/>
</dbReference>
<keyword evidence="1 5" id="KW-0820">tRNA-binding</keyword>